<evidence type="ECO:0000256" key="1">
    <source>
        <dbReference type="SAM" id="MobiDB-lite"/>
    </source>
</evidence>
<accession>A0ABS7U2V0</accession>
<feature type="compositionally biased region" description="Low complexity" evidence="1">
    <location>
        <begin position="479"/>
        <end position="502"/>
    </location>
</feature>
<sequence length="760" mass="79829">MSGAPACRRTGRRFTTGASLVYFRVVQQSREALAFQVLLEGDRVCLTSVEFRDQAAVQRAIEAVIASLREGVDASLQVEGDSYHFTLRGEDGTLLARGISCPSPAEADAGLAELQQWAGTVERFRVVNLAKPQRSGARAVETIQVAVRYDLEACTRAKKPGLELLNRASDGLFTAHLHGERGQVLLYLRGFTTRFARDEQVESVLNAAADVRRFDRREAEGRRYFVLTARNGREIARSPWLAGEAECDAAIAEVVRLAPIEAREYVGARTRRKVAESGYDLSRRSTSGAAGFEVFRADDGHHYFHFNDERGEALLFSHGYSTPKARDHGIRSLLKGAGDPVCYRVAGDELRFAISAVNGRELARSRLFGSRSALDRATAWIRGEILQFGRKYGIRLWESSFIELPHDHDAGGPAPNPDDLARRALDASGDGTLTRLAPPSAAATNGGAAPRPPAHPSQFRLAATAAREPEPSPAPSPAPAAARESSPAHSPAPAAAHSAGSAINPPVAPSLDSTAVEPPVTPSLDSASVDPPVAPSLDSASVAPPVAPSLDSASVAPPVAPSLDSASVAPPVAPSAGSTSAPPATPSIGSAIAPPVASSVDSAALTPPVAPSVDSPSAHFSRAPVAAPSSESTADTPLDGDTSTHALPDLELFDPSPRRSERSDAPARDRSQPADHAAHQASGPFSARELDDALAPLDALEFDASADEGDSSNSLDLEDSLTIALDSTDFSTFAPESPHHLVAPALSEPSLLLAPLQSSG</sequence>
<dbReference type="EMBL" id="JAIRAU010000049">
    <property type="protein sequence ID" value="MBZ5714771.1"/>
    <property type="molecule type" value="Genomic_DNA"/>
</dbReference>
<dbReference type="InterPro" id="IPR036913">
    <property type="entry name" value="YegP-like_sf"/>
</dbReference>
<dbReference type="Proteomes" id="UP001139031">
    <property type="component" value="Unassembled WGS sequence"/>
</dbReference>
<evidence type="ECO:0000313" key="3">
    <source>
        <dbReference type="Proteomes" id="UP001139031"/>
    </source>
</evidence>
<dbReference type="PANTHER" id="PTHR40606">
    <property type="match status" value="1"/>
</dbReference>
<keyword evidence="3" id="KW-1185">Reference proteome</keyword>
<reference evidence="2" key="1">
    <citation type="submission" date="2021-08" db="EMBL/GenBank/DDBJ databases">
        <authorList>
            <person name="Stevens D.C."/>
        </authorList>
    </citation>
    <scope>NUCLEOTIDE SEQUENCE</scope>
    <source>
        <strain evidence="2">DSM 53165</strain>
    </source>
</reference>
<feature type="compositionally biased region" description="Polar residues" evidence="1">
    <location>
        <begin position="629"/>
        <end position="645"/>
    </location>
</feature>
<gene>
    <name evidence="2" type="ORF">K7C98_36535</name>
</gene>
<organism evidence="2 3">
    <name type="scientific">Nannocystis pusilla</name>
    <dbReference type="NCBI Taxonomy" id="889268"/>
    <lineage>
        <taxon>Bacteria</taxon>
        <taxon>Pseudomonadati</taxon>
        <taxon>Myxococcota</taxon>
        <taxon>Polyangia</taxon>
        <taxon>Nannocystales</taxon>
        <taxon>Nannocystaceae</taxon>
        <taxon>Nannocystis</taxon>
    </lineage>
</organism>
<comment type="caution">
    <text evidence="2">The sequence shown here is derived from an EMBL/GenBank/DDBJ whole genome shotgun (WGS) entry which is preliminary data.</text>
</comment>
<evidence type="ECO:0000313" key="2">
    <source>
        <dbReference type="EMBL" id="MBZ5714771.1"/>
    </source>
</evidence>
<feature type="compositionally biased region" description="Basic and acidic residues" evidence="1">
    <location>
        <begin position="656"/>
        <end position="678"/>
    </location>
</feature>
<protein>
    <submittedName>
        <fullName evidence="2">DUF1508 domain-containing protein</fullName>
    </submittedName>
</protein>
<dbReference type="InterPro" id="IPR051141">
    <property type="entry name" value="UPF0339_domain"/>
</dbReference>
<feature type="non-terminal residue" evidence="2">
    <location>
        <position position="760"/>
    </location>
</feature>
<dbReference type="PANTHER" id="PTHR40606:SF1">
    <property type="entry name" value="UPF0339 PROTEIN YEGP"/>
    <property type="match status" value="1"/>
</dbReference>
<feature type="compositionally biased region" description="Low complexity" evidence="1">
    <location>
        <begin position="535"/>
        <end position="604"/>
    </location>
</feature>
<name>A0ABS7U2V0_9BACT</name>
<proteinExistence type="predicted"/>
<dbReference type="Gene3D" id="2.30.29.80">
    <property type="match status" value="2"/>
</dbReference>
<dbReference type="SUPFAM" id="SSF160113">
    <property type="entry name" value="YegP-like"/>
    <property type="match status" value="2"/>
</dbReference>
<feature type="region of interest" description="Disordered" evidence="1">
    <location>
        <begin position="430"/>
        <end position="692"/>
    </location>
</feature>